<comment type="caution">
    <text evidence="2">The sequence shown here is derived from an EMBL/GenBank/DDBJ whole genome shotgun (WGS) entry which is preliminary data.</text>
</comment>
<keyword evidence="1" id="KW-0812">Transmembrane</keyword>
<gene>
    <name evidence="2" type="ORF">T4D_14922</name>
</gene>
<feature type="transmembrane region" description="Helical" evidence="1">
    <location>
        <begin position="67"/>
        <end position="89"/>
    </location>
</feature>
<protein>
    <submittedName>
        <fullName evidence="2">Uncharacterized protein</fullName>
    </submittedName>
</protein>
<dbReference type="EMBL" id="JYDT01000124">
    <property type="protein sequence ID" value="KRY84035.1"/>
    <property type="molecule type" value="Genomic_DNA"/>
</dbReference>
<feature type="transmembrane region" description="Helical" evidence="1">
    <location>
        <begin position="109"/>
        <end position="129"/>
    </location>
</feature>
<keyword evidence="1" id="KW-1133">Transmembrane helix</keyword>
<evidence type="ECO:0000313" key="2">
    <source>
        <dbReference type="EMBL" id="KRY84035.1"/>
    </source>
</evidence>
<feature type="transmembrane region" description="Helical" evidence="1">
    <location>
        <begin position="141"/>
        <end position="159"/>
    </location>
</feature>
<organism evidence="2 3">
    <name type="scientific">Trichinella pseudospiralis</name>
    <name type="common">Parasitic roundworm</name>
    <dbReference type="NCBI Taxonomy" id="6337"/>
    <lineage>
        <taxon>Eukaryota</taxon>
        <taxon>Metazoa</taxon>
        <taxon>Ecdysozoa</taxon>
        <taxon>Nematoda</taxon>
        <taxon>Enoplea</taxon>
        <taxon>Dorylaimia</taxon>
        <taxon>Trichinellida</taxon>
        <taxon>Trichinellidae</taxon>
        <taxon>Trichinella</taxon>
    </lineage>
</organism>
<name>A0A0V1FFK9_TRIPS</name>
<dbReference type="Proteomes" id="UP000054995">
    <property type="component" value="Unassembled WGS sequence"/>
</dbReference>
<reference evidence="2 3" key="1">
    <citation type="submission" date="2015-01" db="EMBL/GenBank/DDBJ databases">
        <title>Evolution of Trichinella species and genotypes.</title>
        <authorList>
            <person name="Korhonen P.K."/>
            <person name="Edoardo P."/>
            <person name="Giuseppe L.R."/>
            <person name="Gasser R.B."/>
        </authorList>
    </citation>
    <scope>NUCLEOTIDE SEQUENCE [LARGE SCALE GENOMIC DNA]</scope>
    <source>
        <strain evidence="2">ISS470</strain>
    </source>
</reference>
<evidence type="ECO:0000313" key="3">
    <source>
        <dbReference type="Proteomes" id="UP000054995"/>
    </source>
</evidence>
<keyword evidence="1" id="KW-0472">Membrane</keyword>
<proteinExistence type="predicted"/>
<accession>A0A0V1FFK9</accession>
<dbReference type="AlphaFoldDB" id="A0A0V1FFK9"/>
<keyword evidence="3" id="KW-1185">Reference proteome</keyword>
<sequence length="219" mass="25163">MLNVGHVVELRIILKDQIARKFVNKTGWDHNIVNADHSLISYAINAIRNENAHKAFMNQNEKVMKSLLLGSIIIKLVPIIGFKEWSVAFQELLENMVDKLSNKSMSENSFSSFSLGNIHIVASFVRSFNANISNQVTNYTYALYMYICMICNSYSYSIWISVWEIISGFIIHLNSTSLLHGYFCRIHVIQMRCAIYIQAFNYILLVHSANIGEICKHKF</sequence>
<evidence type="ECO:0000256" key="1">
    <source>
        <dbReference type="SAM" id="Phobius"/>
    </source>
</evidence>